<organism evidence="3 4">
    <name type="scientific">Nonomuraea roseoviolacea subsp. carminata</name>
    <dbReference type="NCBI Taxonomy" id="160689"/>
    <lineage>
        <taxon>Bacteria</taxon>
        <taxon>Bacillati</taxon>
        <taxon>Actinomycetota</taxon>
        <taxon>Actinomycetes</taxon>
        <taxon>Streptosporangiales</taxon>
        <taxon>Streptosporangiaceae</taxon>
        <taxon>Nonomuraea</taxon>
    </lineage>
</organism>
<dbReference type="EMBL" id="JAMZEC010000001">
    <property type="protein sequence ID" value="MCP2346198.1"/>
    <property type="molecule type" value="Genomic_DNA"/>
</dbReference>
<protein>
    <recommendedName>
        <fullName evidence="5">DUF3558 domain-containing protein</fullName>
    </recommendedName>
</protein>
<feature type="compositionally biased region" description="Basic and acidic residues" evidence="1">
    <location>
        <begin position="66"/>
        <end position="75"/>
    </location>
</feature>
<sequence>MGFPDDSESSTTQRLAGRFRRKRDDAPEPEAAPTPETSAFATPETSAFARPPYQDKAPAQPAPVVEEARGQERRATWSPYAEGPKSRGPLWFTLGGVAVLAALVVGLVMMFKAGGSESTATSPTRTSAPLPTTPPGKFGYATDRSTDPEPLTVKELFPTKKFAVSGHSYEMTITSKLKKCGDGALGGKLQKALKSGKCTQLLRASFRDKAGKIIGTVGVANLKTGKNAAKVASAGSQTNYVKPLPGKDSVTKLVGSGSGGAQVWAHGHYAVMIWFQNKDGSKPDKKSQKAIMGAAVEVTKATVFKALDQRSLTGHPA</sequence>
<evidence type="ECO:0008006" key="5">
    <source>
        <dbReference type="Google" id="ProtNLM"/>
    </source>
</evidence>
<feature type="region of interest" description="Disordered" evidence="1">
    <location>
        <begin position="115"/>
        <end position="145"/>
    </location>
</feature>
<accession>A0ABT1JWR7</accession>
<evidence type="ECO:0000313" key="3">
    <source>
        <dbReference type="EMBL" id="MCP2346198.1"/>
    </source>
</evidence>
<keyword evidence="2" id="KW-0472">Membrane</keyword>
<gene>
    <name evidence="3" type="ORF">HD595_002320</name>
</gene>
<reference evidence="3 4" key="1">
    <citation type="submission" date="2022-06" db="EMBL/GenBank/DDBJ databases">
        <title>Sequencing the genomes of 1000 actinobacteria strains.</title>
        <authorList>
            <person name="Klenk H.-P."/>
        </authorList>
    </citation>
    <scope>NUCLEOTIDE SEQUENCE [LARGE SCALE GENOMIC DNA]</scope>
    <source>
        <strain evidence="3 4">DSM 44170</strain>
    </source>
</reference>
<feature type="region of interest" description="Disordered" evidence="1">
    <location>
        <begin position="1"/>
        <end position="82"/>
    </location>
</feature>
<evidence type="ECO:0000256" key="2">
    <source>
        <dbReference type="SAM" id="Phobius"/>
    </source>
</evidence>
<feature type="compositionally biased region" description="Low complexity" evidence="1">
    <location>
        <begin position="118"/>
        <end position="130"/>
    </location>
</feature>
<proteinExistence type="predicted"/>
<dbReference type="Proteomes" id="UP001320766">
    <property type="component" value="Unassembled WGS sequence"/>
</dbReference>
<comment type="caution">
    <text evidence="3">The sequence shown here is derived from an EMBL/GenBank/DDBJ whole genome shotgun (WGS) entry which is preliminary data.</text>
</comment>
<feature type="compositionally biased region" description="Low complexity" evidence="1">
    <location>
        <begin position="29"/>
        <end position="45"/>
    </location>
</feature>
<dbReference type="RefSeq" id="WP_253768379.1">
    <property type="nucleotide sequence ID" value="NZ_BAAAVE010000028.1"/>
</dbReference>
<keyword evidence="4" id="KW-1185">Reference proteome</keyword>
<keyword evidence="2" id="KW-1133">Transmembrane helix</keyword>
<evidence type="ECO:0000313" key="4">
    <source>
        <dbReference type="Proteomes" id="UP001320766"/>
    </source>
</evidence>
<evidence type="ECO:0000256" key="1">
    <source>
        <dbReference type="SAM" id="MobiDB-lite"/>
    </source>
</evidence>
<name>A0ABT1JWR7_9ACTN</name>
<feature type="transmembrane region" description="Helical" evidence="2">
    <location>
        <begin position="90"/>
        <end position="111"/>
    </location>
</feature>
<keyword evidence="2" id="KW-0812">Transmembrane</keyword>